<evidence type="ECO:0000256" key="5">
    <source>
        <dbReference type="ARBA" id="ARBA00023235"/>
    </source>
</evidence>
<evidence type="ECO:0000256" key="6">
    <source>
        <dbReference type="ARBA" id="ARBA00050364"/>
    </source>
</evidence>
<evidence type="ECO:0000259" key="15">
    <source>
        <dbReference type="Pfam" id="PF02880"/>
    </source>
</evidence>
<feature type="domain" description="Alpha-D-phosphohexomutase C-terminal" evidence="12">
    <location>
        <begin position="376"/>
        <end position="441"/>
    </location>
</feature>
<dbReference type="PROSITE" id="PS00710">
    <property type="entry name" value="PGM_PMM"/>
    <property type="match status" value="1"/>
</dbReference>
<dbReference type="Pfam" id="PF02879">
    <property type="entry name" value="PGM_PMM_II"/>
    <property type="match status" value="1"/>
</dbReference>
<dbReference type="InterPro" id="IPR050060">
    <property type="entry name" value="Phosphoglucosamine_mutase"/>
</dbReference>
<keyword evidence="3 9" id="KW-0479">Metal-binding</keyword>
<dbReference type="CDD" id="cd05802">
    <property type="entry name" value="GlmM"/>
    <property type="match status" value="1"/>
</dbReference>
<feature type="binding site" description="via phosphate group" evidence="9">
    <location>
        <position position="104"/>
    </location>
    <ligand>
        <name>Mg(2+)</name>
        <dbReference type="ChEBI" id="CHEBI:18420"/>
    </ligand>
</feature>
<dbReference type="SUPFAM" id="SSF53738">
    <property type="entry name" value="Phosphoglucomutase, first 3 domains"/>
    <property type="match status" value="3"/>
</dbReference>
<dbReference type="PANTHER" id="PTHR42946">
    <property type="entry name" value="PHOSPHOHEXOSE MUTASE"/>
    <property type="match status" value="1"/>
</dbReference>
<evidence type="ECO:0000256" key="2">
    <source>
        <dbReference type="ARBA" id="ARBA00022553"/>
    </source>
</evidence>
<accession>A0A1L7D580</accession>
<feature type="domain" description="Alpha-D-phosphohexomutase alpha/beta/alpha" evidence="14">
    <location>
        <begin position="161"/>
        <end position="256"/>
    </location>
</feature>
<dbReference type="Pfam" id="PF02878">
    <property type="entry name" value="PGM_PMM_I"/>
    <property type="match status" value="1"/>
</dbReference>
<dbReference type="InterPro" id="IPR005841">
    <property type="entry name" value="Alpha-D-phosphohexomutase_SF"/>
</dbReference>
<dbReference type="InterPro" id="IPR016055">
    <property type="entry name" value="A-D-PHexomutase_a/b/a-I/II/III"/>
</dbReference>
<dbReference type="STRING" id="161895.CPHO_10215"/>
<dbReference type="RefSeq" id="WP_075735513.1">
    <property type="nucleotide sequence ID" value="NZ_CP009249.1"/>
</dbReference>
<evidence type="ECO:0000256" key="4">
    <source>
        <dbReference type="ARBA" id="ARBA00022842"/>
    </source>
</evidence>
<evidence type="ECO:0000313" key="16">
    <source>
        <dbReference type="EMBL" id="APT93201.1"/>
    </source>
</evidence>
<dbReference type="InterPro" id="IPR036900">
    <property type="entry name" value="A-D-PHexomutase_C_sf"/>
</dbReference>
<dbReference type="OrthoDB" id="9803322at2"/>
<comment type="catalytic activity">
    <reaction evidence="6 9 11">
        <text>alpha-D-glucosamine 1-phosphate = D-glucosamine 6-phosphate</text>
        <dbReference type="Rhea" id="RHEA:23424"/>
        <dbReference type="ChEBI" id="CHEBI:58516"/>
        <dbReference type="ChEBI" id="CHEBI:58725"/>
        <dbReference type="EC" id="5.4.2.10"/>
    </reaction>
</comment>
<dbReference type="GO" id="GO:0005975">
    <property type="term" value="P:carbohydrate metabolic process"/>
    <property type="evidence" value="ECO:0007669"/>
    <property type="project" value="InterPro"/>
</dbReference>
<comment type="PTM">
    <text evidence="9">Activated by phosphorylation.</text>
</comment>
<feature type="binding site" evidence="9">
    <location>
        <position position="247"/>
    </location>
    <ligand>
        <name>Mg(2+)</name>
        <dbReference type="ChEBI" id="CHEBI:18420"/>
    </ligand>
</feature>
<evidence type="ECO:0000256" key="11">
    <source>
        <dbReference type="RuleBase" id="RU004327"/>
    </source>
</evidence>
<feature type="domain" description="Alpha-D-phosphohexomutase alpha/beta/alpha" evidence="15">
    <location>
        <begin position="260"/>
        <end position="369"/>
    </location>
</feature>
<comment type="similarity">
    <text evidence="1 9 10">Belongs to the phosphohexose mutase family.</text>
</comment>
<keyword evidence="4 9" id="KW-0460">Magnesium</keyword>
<dbReference type="PANTHER" id="PTHR42946:SF1">
    <property type="entry name" value="PHOSPHOGLUCOMUTASE (ALPHA-D-GLUCOSE-1,6-BISPHOSPHATE-DEPENDENT)"/>
    <property type="match status" value="1"/>
</dbReference>
<dbReference type="HAMAP" id="MF_01554_B">
    <property type="entry name" value="GlmM_B"/>
    <property type="match status" value="1"/>
</dbReference>
<feature type="active site" description="Phosphoserine intermediate" evidence="9">
    <location>
        <position position="104"/>
    </location>
</feature>
<dbReference type="EC" id="5.4.2.10" evidence="7 9"/>
<feature type="binding site" evidence="9">
    <location>
        <position position="245"/>
    </location>
    <ligand>
        <name>Mg(2+)</name>
        <dbReference type="ChEBI" id="CHEBI:18420"/>
    </ligand>
</feature>
<proteinExistence type="inferred from homology"/>
<dbReference type="FunFam" id="3.40.120.10:FF:000001">
    <property type="entry name" value="Phosphoglucosamine mutase"/>
    <property type="match status" value="1"/>
</dbReference>
<keyword evidence="2 9" id="KW-0597">Phosphoprotein</keyword>
<dbReference type="GO" id="GO:0000287">
    <property type="term" value="F:magnesium ion binding"/>
    <property type="evidence" value="ECO:0007669"/>
    <property type="project" value="UniProtKB-UniRule"/>
</dbReference>
<dbReference type="AlphaFoldDB" id="A0A1L7D580"/>
<reference evidence="16 17" key="1">
    <citation type="submission" date="2014-08" db="EMBL/GenBank/DDBJ databases">
        <title>Complete genome sequence of Corynebacterium phocae M408/89/1(T)(=DSM 44612(T)), isolated from the common seal (Phoca vitulina).</title>
        <authorList>
            <person name="Ruckert C."/>
            <person name="Albersmeier A."/>
            <person name="Winkler A."/>
            <person name="Kalinowski J."/>
        </authorList>
    </citation>
    <scope>NUCLEOTIDE SEQUENCE [LARGE SCALE GENOMIC DNA]</scope>
    <source>
        <strain evidence="16 17">M408/89/1</strain>
    </source>
</reference>
<dbReference type="Pfam" id="PF02880">
    <property type="entry name" value="PGM_PMM_III"/>
    <property type="match status" value="1"/>
</dbReference>
<dbReference type="GO" id="GO:0005829">
    <property type="term" value="C:cytosol"/>
    <property type="evidence" value="ECO:0007669"/>
    <property type="project" value="TreeGrafter"/>
</dbReference>
<dbReference type="NCBIfam" id="TIGR01455">
    <property type="entry name" value="glmM"/>
    <property type="match status" value="1"/>
</dbReference>
<feature type="modified residue" description="Phosphoserine" evidence="9">
    <location>
        <position position="104"/>
    </location>
</feature>
<name>A0A1L7D580_9CORY</name>
<dbReference type="KEGG" id="cpho:CPHO_10215"/>
<feature type="domain" description="Alpha-D-phosphohexomutase alpha/beta/alpha" evidence="13">
    <location>
        <begin position="3"/>
        <end position="138"/>
    </location>
</feature>
<evidence type="ECO:0000256" key="7">
    <source>
        <dbReference type="ARBA" id="ARBA00066330"/>
    </source>
</evidence>
<dbReference type="InterPro" id="IPR005843">
    <property type="entry name" value="A-D-PHexomutase_C"/>
</dbReference>
<dbReference type="InterPro" id="IPR005845">
    <property type="entry name" value="A-D-PHexomutase_a/b/a-II"/>
</dbReference>
<evidence type="ECO:0000259" key="12">
    <source>
        <dbReference type="Pfam" id="PF00408"/>
    </source>
</evidence>
<dbReference type="InterPro" id="IPR006352">
    <property type="entry name" value="GlmM_bact"/>
</dbReference>
<evidence type="ECO:0000256" key="3">
    <source>
        <dbReference type="ARBA" id="ARBA00022723"/>
    </source>
</evidence>
<dbReference type="GO" id="GO:0004615">
    <property type="term" value="F:phosphomannomutase activity"/>
    <property type="evidence" value="ECO:0007669"/>
    <property type="project" value="TreeGrafter"/>
</dbReference>
<dbReference type="InterPro" id="IPR005844">
    <property type="entry name" value="A-D-PHexomutase_a/b/a-I"/>
</dbReference>
<dbReference type="InterPro" id="IPR005846">
    <property type="entry name" value="A-D-PHexomutase_a/b/a-III"/>
</dbReference>
<evidence type="ECO:0000313" key="17">
    <source>
        <dbReference type="Proteomes" id="UP000185491"/>
    </source>
</evidence>
<dbReference type="Gene3D" id="3.40.120.10">
    <property type="entry name" value="Alpha-D-Glucose-1,6-Bisphosphate, subunit A, domain 3"/>
    <property type="match status" value="3"/>
</dbReference>
<comment type="function">
    <text evidence="9 11">Catalyzes the conversion of glucosamine-6-phosphate to glucosamine-1-phosphate.</text>
</comment>
<dbReference type="GO" id="GO:0006048">
    <property type="term" value="P:UDP-N-acetylglucosamine biosynthetic process"/>
    <property type="evidence" value="ECO:0007669"/>
    <property type="project" value="TreeGrafter"/>
</dbReference>
<dbReference type="SUPFAM" id="SSF55957">
    <property type="entry name" value="Phosphoglucomutase, C-terminal domain"/>
    <property type="match status" value="1"/>
</dbReference>
<protein>
    <recommendedName>
        <fullName evidence="8 9">Phosphoglucosamine mutase</fullName>
        <ecNumber evidence="7 9">5.4.2.10</ecNumber>
    </recommendedName>
</protein>
<dbReference type="Proteomes" id="UP000185491">
    <property type="component" value="Chromosome"/>
</dbReference>
<evidence type="ECO:0000256" key="1">
    <source>
        <dbReference type="ARBA" id="ARBA00010231"/>
    </source>
</evidence>
<gene>
    <name evidence="9" type="primary">glmM</name>
    <name evidence="16" type="ORF">CPHO_10215</name>
</gene>
<dbReference type="EMBL" id="CP009249">
    <property type="protein sequence ID" value="APT93201.1"/>
    <property type="molecule type" value="Genomic_DNA"/>
</dbReference>
<dbReference type="PRINTS" id="PR00509">
    <property type="entry name" value="PGMPMM"/>
</dbReference>
<dbReference type="Pfam" id="PF00408">
    <property type="entry name" value="PGM_PMM_IV"/>
    <property type="match status" value="1"/>
</dbReference>
<feature type="binding site" evidence="9">
    <location>
        <position position="243"/>
    </location>
    <ligand>
        <name>Mg(2+)</name>
        <dbReference type="ChEBI" id="CHEBI:18420"/>
    </ligand>
</feature>
<keyword evidence="5 9" id="KW-0413">Isomerase</keyword>
<dbReference type="FunFam" id="3.30.310.50:FF:000001">
    <property type="entry name" value="Phosphoglucosamine mutase"/>
    <property type="match status" value="1"/>
</dbReference>
<evidence type="ECO:0000259" key="13">
    <source>
        <dbReference type="Pfam" id="PF02878"/>
    </source>
</evidence>
<dbReference type="Gene3D" id="3.30.310.50">
    <property type="entry name" value="Alpha-D-phosphohexomutase, C-terminal domain"/>
    <property type="match status" value="1"/>
</dbReference>
<sequence>MTRLFGTDGVRGLANKKLTPILALRLGQAAAEVLTGDRESFGRRPLAIIGRDPRVSGEMLDAAIAAGLASRGVDVLRVGVLPTPAVAFLTDDYGAELGVMISASHNPMPDNGIKFFSAGGKKLPDAVEDRIQKTMDNIRDGGPTGTKLGRIITEATVGRERYLKHLKSGVSTDLSGITVVVDTANGAASKVAPQAYAAAGATVIPIHNEPDALNINDKCGSTHIEQAQQAVLEHGADLGLAHDGDADRCLAVDAEGNVIDGDQIMAILAVAMKDDNDLRYNTLVATVMSNLGLKIAMKREGITVVEANVGDRYVLEELDKGGFSLGGEQSGHVVLPSACTTGDGTLTGLSLMARMAKTGKSLKELASVMTVLPQVLINVPVSNKAVIMDNAEVKEAITVAEQELGESGRVLLRPSGTEEIFRVMVEAADKDQASKVAGRLAGVVASV</sequence>
<dbReference type="InterPro" id="IPR016066">
    <property type="entry name" value="A-D-PHexomutase_CS"/>
</dbReference>
<dbReference type="GO" id="GO:0008966">
    <property type="term" value="F:phosphoglucosamine mutase activity"/>
    <property type="evidence" value="ECO:0007669"/>
    <property type="project" value="UniProtKB-UniRule"/>
</dbReference>
<keyword evidence="17" id="KW-1185">Reference proteome</keyword>
<evidence type="ECO:0000256" key="10">
    <source>
        <dbReference type="RuleBase" id="RU004326"/>
    </source>
</evidence>
<comment type="cofactor">
    <cofactor evidence="9">
        <name>Mg(2+)</name>
        <dbReference type="ChEBI" id="CHEBI:18420"/>
    </cofactor>
    <text evidence="9">Binds 1 Mg(2+) ion per subunit.</text>
</comment>
<evidence type="ECO:0000256" key="9">
    <source>
        <dbReference type="HAMAP-Rule" id="MF_01554"/>
    </source>
</evidence>
<dbReference type="GO" id="GO:0009252">
    <property type="term" value="P:peptidoglycan biosynthetic process"/>
    <property type="evidence" value="ECO:0007669"/>
    <property type="project" value="TreeGrafter"/>
</dbReference>
<evidence type="ECO:0000256" key="8">
    <source>
        <dbReference type="ARBA" id="ARBA00068193"/>
    </source>
</evidence>
<organism evidence="16 17">
    <name type="scientific">Corynebacterium phocae</name>
    <dbReference type="NCBI Taxonomy" id="161895"/>
    <lineage>
        <taxon>Bacteria</taxon>
        <taxon>Bacillati</taxon>
        <taxon>Actinomycetota</taxon>
        <taxon>Actinomycetes</taxon>
        <taxon>Mycobacteriales</taxon>
        <taxon>Corynebacteriaceae</taxon>
        <taxon>Corynebacterium</taxon>
    </lineage>
</organism>
<evidence type="ECO:0000259" key="14">
    <source>
        <dbReference type="Pfam" id="PF02879"/>
    </source>
</evidence>
<dbReference type="FunFam" id="3.40.120.10:FF:000002">
    <property type="entry name" value="Phosphoglucosamine mutase"/>
    <property type="match status" value="1"/>
</dbReference>